<comment type="caution">
    <text evidence="2">The sequence shown here is derived from an EMBL/GenBank/DDBJ whole genome shotgun (WGS) entry which is preliminary data.</text>
</comment>
<dbReference type="EMBL" id="MHOM01000014">
    <property type="protein sequence ID" value="OGZ65055.1"/>
    <property type="molecule type" value="Genomic_DNA"/>
</dbReference>
<evidence type="ECO:0000313" key="3">
    <source>
        <dbReference type="Proteomes" id="UP000177190"/>
    </source>
</evidence>
<proteinExistence type="predicted"/>
<evidence type="ECO:0000256" key="1">
    <source>
        <dbReference type="SAM" id="Phobius"/>
    </source>
</evidence>
<dbReference type="STRING" id="1802200.A2812_02450"/>
<dbReference type="AlphaFoldDB" id="A0A1G2HRL0"/>
<protein>
    <submittedName>
        <fullName evidence="2">Uncharacterized protein</fullName>
    </submittedName>
</protein>
<feature type="transmembrane region" description="Helical" evidence="1">
    <location>
        <begin position="7"/>
        <end position="33"/>
    </location>
</feature>
<keyword evidence="1" id="KW-0812">Transmembrane</keyword>
<keyword evidence="1" id="KW-1133">Transmembrane helix</keyword>
<evidence type="ECO:0000313" key="2">
    <source>
        <dbReference type="EMBL" id="OGZ65055.1"/>
    </source>
</evidence>
<reference evidence="2 3" key="1">
    <citation type="journal article" date="2016" name="Nat. Commun.">
        <title>Thousands of microbial genomes shed light on interconnected biogeochemical processes in an aquifer system.</title>
        <authorList>
            <person name="Anantharaman K."/>
            <person name="Brown C.T."/>
            <person name="Hug L.A."/>
            <person name="Sharon I."/>
            <person name="Castelle C.J."/>
            <person name="Probst A.J."/>
            <person name="Thomas B.C."/>
            <person name="Singh A."/>
            <person name="Wilkins M.J."/>
            <person name="Karaoz U."/>
            <person name="Brodie E.L."/>
            <person name="Williams K.H."/>
            <person name="Hubbard S.S."/>
            <person name="Banfield J.F."/>
        </authorList>
    </citation>
    <scope>NUCLEOTIDE SEQUENCE [LARGE SCALE GENOMIC DNA]</scope>
</reference>
<dbReference type="Proteomes" id="UP000177190">
    <property type="component" value="Unassembled WGS sequence"/>
</dbReference>
<organism evidence="2 3">
    <name type="scientific">Candidatus Staskawiczbacteria bacterium RIFCSPHIGHO2_01_FULL_36_16</name>
    <dbReference type="NCBI Taxonomy" id="1802200"/>
    <lineage>
        <taxon>Bacteria</taxon>
        <taxon>Candidatus Staskawicziibacteriota</taxon>
    </lineage>
</organism>
<sequence length="296" mass="33068">MKNQKGISILIGIIVIVAVAVLTFGGVFAYQYFVKPAGLPVQSQQATEGWKTFSDSRFPFEFRYPSEWKDSVIKTDVPNISITIKEINSEFGGLNVDYKPGGKLKLEDFFAQVDEGSFEKTEFNINGRKAVKLIYKPVSGIPGAFVVIDRDNYGNFILLRSLDAEKLSAVISTIKFIEVKDLSLVNKMASYIAEMDAFLKTKLNLLTTYGSEYFIGDDQSNWCYSQKFNSLKKNIINTYGNETKITCSCGTSNCNDTYKWCVSVLLSTGNYYCVDSGAQRFTGDNLNICMAGICKR</sequence>
<keyword evidence="1" id="KW-0472">Membrane</keyword>
<gene>
    <name evidence="2" type="ORF">A2812_02450</name>
</gene>
<accession>A0A1G2HRL0</accession>
<name>A0A1G2HRL0_9BACT</name>